<gene>
    <name evidence="8" type="ORF">PRZ48_014810</name>
</gene>
<sequence>MSSQTGAARFCLHLLISSPLTTASLDVWPFASHQNLPRQLPQSLNECLSQTSAEIIYPSSPEYNTTAQSQNTNYHYRPAAIALPKSTSQVAAVVNCASHGDVEISTYGGGHGYASYALGGSDGYLVIDSQRMQDIIPNDVDKTVTVGMGVRIGPLSKALGPKGWAIPHGTCSSVGVVGHALGGGWGYSSRKWGWTMDHIVGVEYVDSEGQVKSVGEGVGDQEIWWAMRGAGAGNFGVVTSFVLKPVDAPGKSLNWKTVLGRNWECGAALLVLQELGQQEGTLPAELGIQLLLYGEGTESNPGACQLSGQYFGSEEEFSRLESVIEDGLERRGVGGYGKANVSEFGSWVETLTDLQGNLTAPSNAVPYYAQSILDDGSPGYTNDSVQAILKAVQATVNVSKTSTSLSFDLNGPGSLTNIDQPHGLSAFSDAGHRKALFLSQIYNYGTPPFSEPDKQKEIFELVDGIQKAIRAAKPDGQWGSYVNYVDPRLHDWPAEYYGDALDRLKEVKKKADPNNIFDFPQGLGRA</sequence>
<dbReference type="SUPFAM" id="SSF56176">
    <property type="entry name" value="FAD-binding/transporter-associated domain-like"/>
    <property type="match status" value="1"/>
</dbReference>
<reference evidence="8 9" key="1">
    <citation type="journal article" date="2023" name="G3 (Bethesda)">
        <title>A chromosome-level genome assembly of Zasmidium syzygii isolated from banana leaves.</title>
        <authorList>
            <person name="van Westerhoven A.C."/>
            <person name="Mehrabi R."/>
            <person name="Talebi R."/>
            <person name="Steentjes M.B.F."/>
            <person name="Corcolon B."/>
            <person name="Chong P.A."/>
            <person name="Kema G.H.J."/>
            <person name="Seidl M.F."/>
        </authorList>
    </citation>
    <scope>NUCLEOTIDE SEQUENCE [LARGE SCALE GENOMIC DNA]</scope>
    <source>
        <strain evidence="8 9">P124</strain>
    </source>
</reference>
<dbReference type="Gene3D" id="3.30.465.10">
    <property type="match status" value="1"/>
</dbReference>
<evidence type="ECO:0000256" key="2">
    <source>
        <dbReference type="ARBA" id="ARBA00005466"/>
    </source>
</evidence>
<keyword evidence="4" id="KW-0274">FAD</keyword>
<name>A0ABR0DZB5_ZASCE</name>
<evidence type="ECO:0000313" key="9">
    <source>
        <dbReference type="Proteomes" id="UP001305779"/>
    </source>
</evidence>
<feature type="signal peptide" evidence="6">
    <location>
        <begin position="1"/>
        <end position="23"/>
    </location>
</feature>
<dbReference type="InterPro" id="IPR012951">
    <property type="entry name" value="BBE"/>
</dbReference>
<dbReference type="InterPro" id="IPR006094">
    <property type="entry name" value="Oxid_FAD_bind_N"/>
</dbReference>
<comment type="caution">
    <text evidence="8">The sequence shown here is derived from an EMBL/GenBank/DDBJ whole genome shotgun (WGS) entry which is preliminary data.</text>
</comment>
<keyword evidence="6" id="KW-0732">Signal</keyword>
<evidence type="ECO:0000313" key="8">
    <source>
        <dbReference type="EMBL" id="KAK4494512.1"/>
    </source>
</evidence>
<comment type="similarity">
    <text evidence="2">Belongs to the oxygen-dependent FAD-linked oxidoreductase family.</text>
</comment>
<keyword evidence="3" id="KW-0285">Flavoprotein</keyword>
<protein>
    <recommendedName>
        <fullName evidence="7">FAD-binding PCMH-type domain-containing protein</fullName>
    </recommendedName>
</protein>
<organism evidence="8 9">
    <name type="scientific">Zasmidium cellare</name>
    <name type="common">Wine cellar mold</name>
    <name type="synonym">Racodium cellare</name>
    <dbReference type="NCBI Taxonomy" id="395010"/>
    <lineage>
        <taxon>Eukaryota</taxon>
        <taxon>Fungi</taxon>
        <taxon>Dikarya</taxon>
        <taxon>Ascomycota</taxon>
        <taxon>Pezizomycotina</taxon>
        <taxon>Dothideomycetes</taxon>
        <taxon>Dothideomycetidae</taxon>
        <taxon>Mycosphaerellales</taxon>
        <taxon>Mycosphaerellaceae</taxon>
        <taxon>Zasmidium</taxon>
    </lineage>
</organism>
<dbReference type="InterPro" id="IPR016169">
    <property type="entry name" value="FAD-bd_PCMH_sub2"/>
</dbReference>
<dbReference type="InterPro" id="IPR016166">
    <property type="entry name" value="FAD-bd_PCMH"/>
</dbReference>
<evidence type="ECO:0000259" key="7">
    <source>
        <dbReference type="PROSITE" id="PS51387"/>
    </source>
</evidence>
<dbReference type="PANTHER" id="PTHR42973:SF39">
    <property type="entry name" value="FAD-BINDING PCMH-TYPE DOMAIN-CONTAINING PROTEIN"/>
    <property type="match status" value="1"/>
</dbReference>
<evidence type="ECO:0000256" key="3">
    <source>
        <dbReference type="ARBA" id="ARBA00022630"/>
    </source>
</evidence>
<evidence type="ECO:0000256" key="4">
    <source>
        <dbReference type="ARBA" id="ARBA00022827"/>
    </source>
</evidence>
<dbReference type="Pfam" id="PF08031">
    <property type="entry name" value="BBE"/>
    <property type="match status" value="1"/>
</dbReference>
<accession>A0ABR0DZB5</accession>
<dbReference type="EMBL" id="JAXOVC010000014">
    <property type="protein sequence ID" value="KAK4494512.1"/>
    <property type="molecule type" value="Genomic_DNA"/>
</dbReference>
<comment type="cofactor">
    <cofactor evidence="1">
        <name>FAD</name>
        <dbReference type="ChEBI" id="CHEBI:57692"/>
    </cofactor>
</comment>
<proteinExistence type="inferred from homology"/>
<evidence type="ECO:0000256" key="5">
    <source>
        <dbReference type="ARBA" id="ARBA00023002"/>
    </source>
</evidence>
<keyword evidence="5" id="KW-0560">Oxidoreductase</keyword>
<feature type="domain" description="FAD-binding PCMH-type" evidence="7">
    <location>
        <begin position="74"/>
        <end position="248"/>
    </location>
</feature>
<dbReference type="InterPro" id="IPR036318">
    <property type="entry name" value="FAD-bd_PCMH-like_sf"/>
</dbReference>
<dbReference type="Pfam" id="PF01565">
    <property type="entry name" value="FAD_binding_4"/>
    <property type="match status" value="1"/>
</dbReference>
<dbReference type="PANTHER" id="PTHR42973">
    <property type="entry name" value="BINDING OXIDOREDUCTASE, PUTATIVE (AFU_ORTHOLOGUE AFUA_1G17690)-RELATED"/>
    <property type="match status" value="1"/>
</dbReference>
<evidence type="ECO:0000256" key="1">
    <source>
        <dbReference type="ARBA" id="ARBA00001974"/>
    </source>
</evidence>
<evidence type="ECO:0000256" key="6">
    <source>
        <dbReference type="SAM" id="SignalP"/>
    </source>
</evidence>
<dbReference type="PROSITE" id="PS51387">
    <property type="entry name" value="FAD_PCMH"/>
    <property type="match status" value="1"/>
</dbReference>
<keyword evidence="9" id="KW-1185">Reference proteome</keyword>
<feature type="chain" id="PRO_5046419425" description="FAD-binding PCMH-type domain-containing protein" evidence="6">
    <location>
        <begin position="24"/>
        <end position="526"/>
    </location>
</feature>
<dbReference type="Gene3D" id="3.40.462.20">
    <property type="match status" value="1"/>
</dbReference>
<dbReference type="InterPro" id="IPR050416">
    <property type="entry name" value="FAD-linked_Oxidoreductase"/>
</dbReference>
<dbReference type="Proteomes" id="UP001305779">
    <property type="component" value="Unassembled WGS sequence"/>
</dbReference>